<dbReference type="Proteomes" id="UP000231279">
    <property type="component" value="Unassembled WGS sequence"/>
</dbReference>
<dbReference type="GO" id="GO:0005744">
    <property type="term" value="C:TIM23 mitochondrial import inner membrane translocase complex"/>
    <property type="evidence" value="ECO:0007669"/>
    <property type="project" value="UniProtKB-UniRule"/>
</dbReference>
<reference evidence="5" key="1">
    <citation type="journal article" date="2018" name="Gigascience">
        <title>Genome assembly of the Pink Ipe (Handroanthus impetiginosus, Bignoniaceae), a highly valued, ecologically keystone Neotropical timber forest tree.</title>
        <authorList>
            <person name="Silva-Junior O.B."/>
            <person name="Grattapaglia D."/>
            <person name="Novaes E."/>
            <person name="Collevatti R.G."/>
        </authorList>
    </citation>
    <scope>NUCLEOTIDE SEQUENCE [LARGE SCALE GENOMIC DNA]</scope>
    <source>
        <strain evidence="5">cv. UFG-1</strain>
    </source>
</reference>
<dbReference type="InterPro" id="IPR023214">
    <property type="entry name" value="HAD_sf"/>
</dbReference>
<dbReference type="PROSITE" id="PS50969">
    <property type="entry name" value="FCP1"/>
    <property type="match status" value="1"/>
</dbReference>
<comment type="subcellular location">
    <subcellularLocation>
        <location evidence="1">Mitochondrion inner membrane</location>
        <topology evidence="1">Single-pass membrane protein</topology>
    </subcellularLocation>
</comment>
<comment type="subunit">
    <text evidence="1">Component of the TIM23 complex.</text>
</comment>
<evidence type="ECO:0000313" key="5">
    <source>
        <dbReference type="Proteomes" id="UP000231279"/>
    </source>
</evidence>
<proteinExistence type="inferred from homology"/>
<comment type="function">
    <text evidence="1">Essential component of the TIM23 complex, a complex that mediates the translocation of transit peptide-containing proteins across the mitochondrial inner membrane.</text>
</comment>
<gene>
    <name evidence="4" type="ORF">CDL12_20642</name>
</gene>
<dbReference type="InterPro" id="IPR050365">
    <property type="entry name" value="TIM50"/>
</dbReference>
<dbReference type="GO" id="GO:0015031">
    <property type="term" value="P:protein transport"/>
    <property type="evidence" value="ECO:0007669"/>
    <property type="project" value="UniProtKB-KW"/>
</dbReference>
<dbReference type="STRING" id="429701.A0A2G9GP70"/>
<feature type="region of interest" description="Disordered" evidence="2">
    <location>
        <begin position="1"/>
        <end position="29"/>
    </location>
</feature>
<dbReference type="Gene3D" id="3.40.50.1000">
    <property type="entry name" value="HAD superfamily/HAD-like"/>
    <property type="match status" value="1"/>
</dbReference>
<dbReference type="OrthoDB" id="1711508at2759"/>
<keyword evidence="1" id="KW-0653">Protein transport</keyword>
<evidence type="ECO:0000313" key="4">
    <source>
        <dbReference type="EMBL" id="PIN06800.1"/>
    </source>
</evidence>
<feature type="domain" description="FCP1 homology" evidence="3">
    <location>
        <begin position="41"/>
        <end position="223"/>
    </location>
</feature>
<dbReference type="InterPro" id="IPR004274">
    <property type="entry name" value="FCP1_dom"/>
</dbReference>
<evidence type="ECO:0000259" key="3">
    <source>
        <dbReference type="PROSITE" id="PS50969"/>
    </source>
</evidence>
<keyword evidence="1" id="KW-0813">Transport</keyword>
<comment type="similarity">
    <text evidence="1">Belongs to the TIM50 family.</text>
</comment>
<dbReference type="EMBL" id="NKXS01004319">
    <property type="protein sequence ID" value="PIN06800.1"/>
    <property type="molecule type" value="Genomic_DNA"/>
</dbReference>
<dbReference type="PANTHER" id="PTHR12210">
    <property type="entry name" value="DULLARD PROTEIN PHOSPHATASE"/>
    <property type="match status" value="1"/>
</dbReference>
<dbReference type="InterPro" id="IPR036412">
    <property type="entry name" value="HAD-like_sf"/>
</dbReference>
<dbReference type="Pfam" id="PF03031">
    <property type="entry name" value="NIF"/>
    <property type="match status" value="1"/>
</dbReference>
<name>A0A2G9GP70_9LAMI</name>
<evidence type="ECO:0000256" key="1">
    <source>
        <dbReference type="RuleBase" id="RU365079"/>
    </source>
</evidence>
<dbReference type="AlphaFoldDB" id="A0A2G9GP70"/>
<dbReference type="SUPFAM" id="SSF56784">
    <property type="entry name" value="HAD-like"/>
    <property type="match status" value="1"/>
</dbReference>
<keyword evidence="5" id="KW-1185">Reference proteome</keyword>
<dbReference type="GO" id="GO:0016787">
    <property type="term" value="F:hydrolase activity"/>
    <property type="evidence" value="ECO:0007669"/>
    <property type="project" value="UniProtKB-KW"/>
</dbReference>
<keyword evidence="4" id="KW-0378">Hydrolase</keyword>
<organism evidence="4 5">
    <name type="scientific">Handroanthus impetiginosus</name>
    <dbReference type="NCBI Taxonomy" id="429701"/>
    <lineage>
        <taxon>Eukaryota</taxon>
        <taxon>Viridiplantae</taxon>
        <taxon>Streptophyta</taxon>
        <taxon>Embryophyta</taxon>
        <taxon>Tracheophyta</taxon>
        <taxon>Spermatophyta</taxon>
        <taxon>Magnoliopsida</taxon>
        <taxon>eudicotyledons</taxon>
        <taxon>Gunneridae</taxon>
        <taxon>Pentapetalae</taxon>
        <taxon>asterids</taxon>
        <taxon>lamiids</taxon>
        <taxon>Lamiales</taxon>
        <taxon>Bignoniaceae</taxon>
        <taxon>Crescentiina</taxon>
        <taxon>Tabebuia alliance</taxon>
        <taxon>Handroanthus</taxon>
    </lineage>
</organism>
<evidence type="ECO:0000256" key="2">
    <source>
        <dbReference type="SAM" id="MobiDB-lite"/>
    </source>
</evidence>
<dbReference type="SMART" id="SM00577">
    <property type="entry name" value="CPDc"/>
    <property type="match status" value="1"/>
</dbReference>
<protein>
    <recommendedName>
        <fullName evidence="1">Mitochondrial import inner membrane translocase subunit TIM50</fullName>
    </recommendedName>
</protein>
<keyword evidence="1" id="KW-0811">Translocation</keyword>
<keyword evidence="1" id="KW-0496">Mitochondrion</keyword>
<sequence>MAEKSTTTSKLKLVLSDESSEDDEKVSKDDDLGLSLDKLNLGPQKKLLILCLGGLLVHRVHVRDKATVKGLRPDVVYGKFLVFKRPFCTEFLQFCFERFEVGLWSSARDHNIDGVLSNITGGMRSKLLFVWSQEECTDSGFCCLSKKEKPLFLKELKDLWKNKYYNKGGRFSAKNTLLIDDEPHIALLNPPNTAIFPTPYKKHDKNDTLLGPEGELRKYLEGVAEAEDVPSYVKDHPIGQPAITVSHPNWSYYEKIVRHFAKRNEREGAETSAI</sequence>
<keyword evidence="1" id="KW-0809">Transit peptide</keyword>
<accession>A0A2G9GP70</accession>
<comment type="caution">
    <text evidence="4">The sequence shown here is derived from an EMBL/GenBank/DDBJ whole genome shotgun (WGS) entry which is preliminary data.</text>
</comment>